<dbReference type="AlphaFoldDB" id="A0A8J7SDY0"/>
<dbReference type="Proteomes" id="UP000655420">
    <property type="component" value="Unassembled WGS sequence"/>
</dbReference>
<dbReference type="EMBL" id="JAEHHL010000006">
    <property type="protein sequence ID" value="MBK0399508.1"/>
    <property type="molecule type" value="Genomic_DNA"/>
</dbReference>
<organism evidence="1 2">
    <name type="scientific">Thermohalobaculum xanthum</name>
    <dbReference type="NCBI Taxonomy" id="2753746"/>
    <lineage>
        <taxon>Bacteria</taxon>
        <taxon>Pseudomonadati</taxon>
        <taxon>Pseudomonadota</taxon>
        <taxon>Alphaproteobacteria</taxon>
        <taxon>Rhodobacterales</taxon>
        <taxon>Paracoccaceae</taxon>
        <taxon>Thermohalobaculum</taxon>
    </lineage>
</organism>
<name>A0A8J7SDY0_9RHOB</name>
<comment type="caution">
    <text evidence="1">The sequence shown here is derived from an EMBL/GenBank/DDBJ whole genome shotgun (WGS) entry which is preliminary data.</text>
</comment>
<reference evidence="1" key="1">
    <citation type="submission" date="2020-12" db="EMBL/GenBank/DDBJ databases">
        <title>Bacterial taxonomy.</title>
        <authorList>
            <person name="Pan X."/>
        </authorList>
    </citation>
    <scope>NUCLEOTIDE SEQUENCE</scope>
    <source>
        <strain evidence="1">M0105</strain>
    </source>
</reference>
<proteinExistence type="predicted"/>
<sequence length="89" mass="9939">MNAPDPRLIWDDTDTPAVMARRLWSQVLLAAIEDALHPATAMRPSQGQSIAWFRSRDFAEVCSLAGLDAQAVLDRLRPHLIKAEKETSK</sequence>
<accession>A0A8J7SDY0</accession>
<protein>
    <submittedName>
        <fullName evidence="1">Uncharacterized protein</fullName>
    </submittedName>
</protein>
<evidence type="ECO:0000313" key="1">
    <source>
        <dbReference type="EMBL" id="MBK0399508.1"/>
    </source>
</evidence>
<keyword evidence="2" id="KW-1185">Reference proteome</keyword>
<evidence type="ECO:0000313" key="2">
    <source>
        <dbReference type="Proteomes" id="UP000655420"/>
    </source>
</evidence>
<gene>
    <name evidence="1" type="ORF">H0I76_09920</name>
</gene>
<dbReference type="RefSeq" id="WP_200609718.1">
    <property type="nucleotide sequence ID" value="NZ_JAEHHL010000006.1"/>
</dbReference>